<keyword evidence="3" id="KW-1185">Reference proteome</keyword>
<dbReference type="EMBL" id="CAXAMM010025110">
    <property type="protein sequence ID" value="CAK9056469.1"/>
    <property type="molecule type" value="Genomic_DNA"/>
</dbReference>
<organism evidence="2 3">
    <name type="scientific">Durusdinium trenchii</name>
    <dbReference type="NCBI Taxonomy" id="1381693"/>
    <lineage>
        <taxon>Eukaryota</taxon>
        <taxon>Sar</taxon>
        <taxon>Alveolata</taxon>
        <taxon>Dinophyceae</taxon>
        <taxon>Suessiales</taxon>
        <taxon>Symbiodiniaceae</taxon>
        <taxon>Durusdinium</taxon>
    </lineage>
</organism>
<feature type="non-terminal residue" evidence="2">
    <location>
        <position position="123"/>
    </location>
</feature>
<feature type="chain" id="PRO_5046264123" evidence="1">
    <location>
        <begin position="22"/>
        <end position="123"/>
    </location>
</feature>
<evidence type="ECO:0000313" key="2">
    <source>
        <dbReference type="EMBL" id="CAK9056469.1"/>
    </source>
</evidence>
<comment type="caution">
    <text evidence="2">The sequence shown here is derived from an EMBL/GenBank/DDBJ whole genome shotgun (WGS) entry which is preliminary data.</text>
</comment>
<keyword evidence="1" id="KW-0732">Signal</keyword>
<accession>A0ABP0N2E4</accession>
<protein>
    <submittedName>
        <fullName evidence="2">Uncharacterized protein</fullName>
    </submittedName>
</protein>
<sequence>ALGNVLCARTLLVLMVAATLGCWTILEQPQNSLMECHPAFQQHLAMVKTVRATMNMGDYGGPSAKPTWLYSSEQCIDQLHKFRPRYIPEQQKIELVEHYIDKSGKPRIKGGALLKSSQSYPRP</sequence>
<name>A0ABP0N2E4_9DINO</name>
<reference evidence="2 3" key="1">
    <citation type="submission" date="2024-02" db="EMBL/GenBank/DDBJ databases">
        <authorList>
            <person name="Chen Y."/>
            <person name="Shah S."/>
            <person name="Dougan E. K."/>
            <person name="Thang M."/>
            <person name="Chan C."/>
        </authorList>
    </citation>
    <scope>NUCLEOTIDE SEQUENCE [LARGE SCALE GENOMIC DNA]</scope>
</reference>
<feature type="non-terminal residue" evidence="2">
    <location>
        <position position="1"/>
    </location>
</feature>
<evidence type="ECO:0000256" key="1">
    <source>
        <dbReference type="SAM" id="SignalP"/>
    </source>
</evidence>
<evidence type="ECO:0000313" key="3">
    <source>
        <dbReference type="Proteomes" id="UP001642464"/>
    </source>
</evidence>
<gene>
    <name evidence="2" type="ORF">SCF082_LOCUS30417</name>
</gene>
<proteinExistence type="predicted"/>
<feature type="signal peptide" evidence="1">
    <location>
        <begin position="1"/>
        <end position="21"/>
    </location>
</feature>
<dbReference type="Proteomes" id="UP001642464">
    <property type="component" value="Unassembled WGS sequence"/>
</dbReference>